<accession>A0A4R1SCE3</accession>
<evidence type="ECO:0000256" key="5">
    <source>
        <dbReference type="ARBA" id="ARBA00022989"/>
    </source>
</evidence>
<dbReference type="GO" id="GO:0055085">
    <property type="term" value="P:transmembrane transport"/>
    <property type="evidence" value="ECO:0007669"/>
    <property type="project" value="InterPro"/>
</dbReference>
<dbReference type="Gene3D" id="1.10.3720.10">
    <property type="entry name" value="MetI-like"/>
    <property type="match status" value="1"/>
</dbReference>
<feature type="transmembrane region" description="Helical" evidence="7">
    <location>
        <begin position="219"/>
        <end position="239"/>
    </location>
</feature>
<dbReference type="InterPro" id="IPR051393">
    <property type="entry name" value="ABC_transporter_permease"/>
</dbReference>
<gene>
    <name evidence="9" type="ORF">EDC14_100215</name>
</gene>
<evidence type="ECO:0000313" key="10">
    <source>
        <dbReference type="Proteomes" id="UP000295008"/>
    </source>
</evidence>
<dbReference type="RefSeq" id="WP_132012454.1">
    <property type="nucleotide sequence ID" value="NZ_SLUN01000002.1"/>
</dbReference>
<dbReference type="PANTHER" id="PTHR30193:SF37">
    <property type="entry name" value="INNER MEMBRANE ABC TRANSPORTER PERMEASE PROTEIN YCJO"/>
    <property type="match status" value="1"/>
</dbReference>
<feature type="transmembrane region" description="Helical" evidence="7">
    <location>
        <begin position="20"/>
        <end position="44"/>
    </location>
</feature>
<organism evidence="9 10">
    <name type="scientific">Hydrogenispora ethanolica</name>
    <dbReference type="NCBI Taxonomy" id="1082276"/>
    <lineage>
        <taxon>Bacteria</taxon>
        <taxon>Bacillati</taxon>
        <taxon>Bacillota</taxon>
        <taxon>Hydrogenispora</taxon>
    </lineage>
</organism>
<feature type="transmembrane region" description="Helical" evidence="7">
    <location>
        <begin position="118"/>
        <end position="136"/>
    </location>
</feature>
<comment type="similarity">
    <text evidence="7">Belongs to the binding-protein-dependent transport system permease family.</text>
</comment>
<dbReference type="PROSITE" id="PS50928">
    <property type="entry name" value="ABC_TM1"/>
    <property type="match status" value="1"/>
</dbReference>
<feature type="domain" description="ABC transmembrane type-1" evidence="8">
    <location>
        <begin position="78"/>
        <end position="304"/>
    </location>
</feature>
<feature type="transmembrane region" description="Helical" evidence="7">
    <location>
        <begin position="168"/>
        <end position="188"/>
    </location>
</feature>
<proteinExistence type="inferred from homology"/>
<dbReference type="CDD" id="cd06261">
    <property type="entry name" value="TM_PBP2"/>
    <property type="match status" value="1"/>
</dbReference>
<dbReference type="InterPro" id="IPR035906">
    <property type="entry name" value="MetI-like_sf"/>
</dbReference>
<dbReference type="Pfam" id="PF00528">
    <property type="entry name" value="BPD_transp_1"/>
    <property type="match status" value="1"/>
</dbReference>
<dbReference type="GO" id="GO:0005886">
    <property type="term" value="C:plasma membrane"/>
    <property type="evidence" value="ECO:0007669"/>
    <property type="project" value="UniProtKB-SubCell"/>
</dbReference>
<dbReference type="OrthoDB" id="9787541at2"/>
<keyword evidence="3" id="KW-1003">Cell membrane</keyword>
<reference evidence="9 10" key="1">
    <citation type="submission" date="2019-03" db="EMBL/GenBank/DDBJ databases">
        <title>Genomic Encyclopedia of Type Strains, Phase IV (KMG-IV): sequencing the most valuable type-strain genomes for metagenomic binning, comparative biology and taxonomic classification.</title>
        <authorList>
            <person name="Goeker M."/>
        </authorList>
    </citation>
    <scope>NUCLEOTIDE SEQUENCE [LARGE SCALE GENOMIC DNA]</scope>
    <source>
        <strain evidence="9 10">LX-B</strain>
    </source>
</reference>
<feature type="transmembrane region" description="Helical" evidence="7">
    <location>
        <begin position="82"/>
        <end position="106"/>
    </location>
</feature>
<evidence type="ECO:0000256" key="3">
    <source>
        <dbReference type="ARBA" id="ARBA00022475"/>
    </source>
</evidence>
<dbReference type="SUPFAM" id="SSF161098">
    <property type="entry name" value="MetI-like"/>
    <property type="match status" value="1"/>
</dbReference>
<keyword evidence="2 7" id="KW-0813">Transport</keyword>
<dbReference type="Proteomes" id="UP000295008">
    <property type="component" value="Unassembled WGS sequence"/>
</dbReference>
<evidence type="ECO:0000256" key="2">
    <source>
        <dbReference type="ARBA" id="ARBA00022448"/>
    </source>
</evidence>
<keyword evidence="6 7" id="KW-0472">Membrane</keyword>
<dbReference type="InterPro" id="IPR000515">
    <property type="entry name" value="MetI-like"/>
</dbReference>
<dbReference type="AlphaFoldDB" id="A0A4R1SCE3"/>
<evidence type="ECO:0000256" key="6">
    <source>
        <dbReference type="ARBA" id="ARBA00023136"/>
    </source>
</evidence>
<comment type="subcellular location">
    <subcellularLocation>
        <location evidence="1 7">Cell membrane</location>
        <topology evidence="1 7">Multi-pass membrane protein</topology>
    </subcellularLocation>
</comment>
<dbReference type="PANTHER" id="PTHR30193">
    <property type="entry name" value="ABC TRANSPORTER PERMEASE PROTEIN"/>
    <property type="match status" value="1"/>
</dbReference>
<evidence type="ECO:0000256" key="4">
    <source>
        <dbReference type="ARBA" id="ARBA00022692"/>
    </source>
</evidence>
<dbReference type="SUPFAM" id="SSF160964">
    <property type="entry name" value="MalF N-terminal region-like"/>
    <property type="match status" value="1"/>
</dbReference>
<evidence type="ECO:0000256" key="1">
    <source>
        <dbReference type="ARBA" id="ARBA00004651"/>
    </source>
</evidence>
<protein>
    <submittedName>
        <fullName evidence="9">Carbohydrate ABC transporter membrane protein 1 (CUT1 family)</fullName>
    </submittedName>
</protein>
<keyword evidence="10" id="KW-1185">Reference proteome</keyword>
<keyword evidence="4 7" id="KW-0812">Transmembrane</keyword>
<dbReference type="EMBL" id="SLUN01000002">
    <property type="protein sequence ID" value="TCL76262.1"/>
    <property type="molecule type" value="Genomic_DNA"/>
</dbReference>
<name>A0A4R1SCE3_HYDET</name>
<feature type="transmembrane region" description="Helical" evidence="7">
    <location>
        <begin position="282"/>
        <end position="305"/>
    </location>
</feature>
<evidence type="ECO:0000259" key="8">
    <source>
        <dbReference type="PROSITE" id="PS50928"/>
    </source>
</evidence>
<keyword evidence="5 7" id="KW-1133">Transmembrane helix</keyword>
<sequence length="315" mass="35959">MIHSLRPNRWQYCKKHCWPYLFVLPFFLCYFAFQLYPLLFSFVISLTNWDSLFLDERRFTGLANYLRLFQDPYFYQSIGNTLIFMIGYIPLIIVLGLLLAVSLFNLPRCKRLFQTLNLLPYITTPVAIGIIFSFLFDWSSGIVNRLLLGWQLIPEGVNWLGRGGTARLVVILIVLWKNLGYYFVVYLAGLTSIPQELNEAAIVDGASPRQIFTHITLPFLRPITIFLVVTSIIGGFQLFDEPNLLFGGGLASNGTQAIGGPDRSCLTAVWYFYDKAFKSTSYLGYGASISYGLFLFILAFSWLSFTIANRKEDQP</sequence>
<comment type="caution">
    <text evidence="9">The sequence shown here is derived from an EMBL/GenBank/DDBJ whole genome shotgun (WGS) entry which is preliminary data.</text>
</comment>
<evidence type="ECO:0000313" key="9">
    <source>
        <dbReference type="EMBL" id="TCL76262.1"/>
    </source>
</evidence>
<evidence type="ECO:0000256" key="7">
    <source>
        <dbReference type="RuleBase" id="RU363032"/>
    </source>
</evidence>